<evidence type="ECO:0000313" key="1">
    <source>
        <dbReference type="EMBL" id="KAI4373366.1"/>
    </source>
</evidence>
<dbReference type="Proteomes" id="UP001057402">
    <property type="component" value="Chromosome 4"/>
</dbReference>
<evidence type="ECO:0000313" key="2">
    <source>
        <dbReference type="Proteomes" id="UP001057402"/>
    </source>
</evidence>
<organism evidence="1 2">
    <name type="scientific">Melastoma candidum</name>
    <dbReference type="NCBI Taxonomy" id="119954"/>
    <lineage>
        <taxon>Eukaryota</taxon>
        <taxon>Viridiplantae</taxon>
        <taxon>Streptophyta</taxon>
        <taxon>Embryophyta</taxon>
        <taxon>Tracheophyta</taxon>
        <taxon>Spermatophyta</taxon>
        <taxon>Magnoliopsida</taxon>
        <taxon>eudicotyledons</taxon>
        <taxon>Gunneridae</taxon>
        <taxon>Pentapetalae</taxon>
        <taxon>rosids</taxon>
        <taxon>malvids</taxon>
        <taxon>Myrtales</taxon>
        <taxon>Melastomataceae</taxon>
        <taxon>Melastomatoideae</taxon>
        <taxon>Melastomateae</taxon>
        <taxon>Melastoma</taxon>
    </lineage>
</organism>
<sequence length="224" mass="25135">MISPVKPSCCHFTSSFAIHLKRSLYCLFLSQYERILDVVALNYAVRLGLCSARSLQPALRSSRCKTSTSTKYPCEFNTPRKSQIALPKPMAPMLCEERRRSNKKKGTYSSRKRRRKETHLANGSAVETNGGPAVSFRPGNVGPQESAPNNTLFVQNLPFETTSQMSKLLFVQYPGFKEVRMIESKPGIAFVEYEDEIQAGIAMQHLQGFKITAQNAMAISYVKK</sequence>
<proteinExistence type="predicted"/>
<comment type="caution">
    <text evidence="1">The sequence shown here is derived from an EMBL/GenBank/DDBJ whole genome shotgun (WGS) entry which is preliminary data.</text>
</comment>
<keyword evidence="2" id="KW-1185">Reference proteome</keyword>
<accession>A0ACB9R2N8</accession>
<protein>
    <submittedName>
        <fullName evidence="1">Uncharacterized protein</fullName>
    </submittedName>
</protein>
<gene>
    <name evidence="1" type="ORF">MLD38_011497</name>
</gene>
<name>A0ACB9R2N8_9MYRT</name>
<dbReference type="EMBL" id="CM042883">
    <property type="protein sequence ID" value="KAI4373366.1"/>
    <property type="molecule type" value="Genomic_DNA"/>
</dbReference>
<reference evidence="2" key="1">
    <citation type="journal article" date="2023" name="Front. Plant Sci.">
        <title>Chromosomal-level genome assembly of Melastoma candidum provides insights into trichome evolution.</title>
        <authorList>
            <person name="Zhong Y."/>
            <person name="Wu W."/>
            <person name="Sun C."/>
            <person name="Zou P."/>
            <person name="Liu Y."/>
            <person name="Dai S."/>
            <person name="Zhou R."/>
        </authorList>
    </citation>
    <scope>NUCLEOTIDE SEQUENCE [LARGE SCALE GENOMIC DNA]</scope>
</reference>